<name>A0A9X3SF14_9ACTN</name>
<dbReference type="RefSeq" id="WP_270030062.1">
    <property type="nucleotide sequence ID" value="NZ_JAPDDP010000122.1"/>
</dbReference>
<organism evidence="1 2">
    <name type="scientific">Solirubrobacter phytolaccae</name>
    <dbReference type="NCBI Taxonomy" id="1404360"/>
    <lineage>
        <taxon>Bacteria</taxon>
        <taxon>Bacillati</taxon>
        <taxon>Actinomycetota</taxon>
        <taxon>Thermoleophilia</taxon>
        <taxon>Solirubrobacterales</taxon>
        <taxon>Solirubrobacteraceae</taxon>
        <taxon>Solirubrobacter</taxon>
    </lineage>
</organism>
<gene>
    <name evidence="1" type="ORF">OJ997_34945</name>
</gene>
<protein>
    <submittedName>
        <fullName evidence="1">CU044_5270 family protein</fullName>
    </submittedName>
</protein>
<accession>A0A9X3SF14</accession>
<dbReference type="EMBL" id="JAPDDP010000122">
    <property type="protein sequence ID" value="MDA0185555.1"/>
    <property type="molecule type" value="Genomic_DNA"/>
</dbReference>
<sequence length="286" mass="30266">ARRARARRGGPRRAWALVPVALGTVALTLGVALPGGKTPAVIAPEPATAATVLADLRGKAAVATAPQGRFAYQKQIAYVSHMRGSTGDGGRFVVVLPHELEQWVDADGNAVAKEVIHEDQATFPTPEDKAAYEKHGQGPPFQSDPYEIPDFKVAGLTVPQIAKLPTEPTALRAALQRGELDLLPATAQLLASPIASPELKAALFSVLKALPGAQLVPGATDPQGRKGVGVQFEDDAWRTLFLFEPDTGALLGTRSIGKKEVPGRTISDWWLVVDATRTDSAPTTVR</sequence>
<dbReference type="AlphaFoldDB" id="A0A9X3SF14"/>
<dbReference type="Proteomes" id="UP001147653">
    <property type="component" value="Unassembled WGS sequence"/>
</dbReference>
<keyword evidence="2" id="KW-1185">Reference proteome</keyword>
<reference evidence="1" key="1">
    <citation type="submission" date="2022-10" db="EMBL/GenBank/DDBJ databases">
        <title>The WGS of Solirubrobacter phytolaccae KCTC 29190.</title>
        <authorList>
            <person name="Jiang Z."/>
        </authorList>
    </citation>
    <scope>NUCLEOTIDE SEQUENCE</scope>
    <source>
        <strain evidence="1">KCTC 29190</strain>
    </source>
</reference>
<feature type="non-terminal residue" evidence="1">
    <location>
        <position position="1"/>
    </location>
</feature>
<evidence type="ECO:0000313" key="1">
    <source>
        <dbReference type="EMBL" id="MDA0185555.1"/>
    </source>
</evidence>
<proteinExistence type="predicted"/>
<evidence type="ECO:0000313" key="2">
    <source>
        <dbReference type="Proteomes" id="UP001147653"/>
    </source>
</evidence>
<dbReference type="NCBIfam" id="NF038083">
    <property type="entry name" value="CU044_5270_fam"/>
    <property type="match status" value="1"/>
</dbReference>
<comment type="caution">
    <text evidence="1">The sequence shown here is derived from an EMBL/GenBank/DDBJ whole genome shotgun (WGS) entry which is preliminary data.</text>
</comment>
<dbReference type="InterPro" id="IPR047789">
    <property type="entry name" value="CU044_5270-like"/>
</dbReference>